<comment type="similarity">
    <text evidence="1">Belongs to the short-chain dehydrogenases/reductases (SDR) family.</text>
</comment>
<evidence type="ECO:0000256" key="3">
    <source>
        <dbReference type="SAM" id="MobiDB-lite"/>
    </source>
</evidence>
<feature type="region of interest" description="Disordered" evidence="3">
    <location>
        <begin position="380"/>
        <end position="399"/>
    </location>
</feature>
<dbReference type="Proteomes" id="UP000815677">
    <property type="component" value="Unassembled WGS sequence"/>
</dbReference>
<dbReference type="InterPro" id="IPR036291">
    <property type="entry name" value="NAD(P)-bd_dom_sf"/>
</dbReference>
<dbReference type="Gene3D" id="3.40.50.720">
    <property type="entry name" value="NAD(P)-binding Rossmann-like Domain"/>
    <property type="match status" value="1"/>
</dbReference>
<proteinExistence type="inferred from homology"/>
<evidence type="ECO:0000313" key="4">
    <source>
        <dbReference type="EMBL" id="GAT49590.1"/>
    </source>
</evidence>
<name>A0ABQ0LEX1_MYCCL</name>
<dbReference type="EMBL" id="DF845688">
    <property type="protein sequence ID" value="GAT49590.1"/>
    <property type="molecule type" value="Genomic_DNA"/>
</dbReference>
<dbReference type="SUPFAM" id="SSF51735">
    <property type="entry name" value="NAD(P)-binding Rossmann-fold domains"/>
    <property type="match status" value="1"/>
</dbReference>
<dbReference type="PANTHER" id="PTHR24320:SF283">
    <property type="entry name" value="RETINOL DEHYDROGENASE 11"/>
    <property type="match status" value="1"/>
</dbReference>
<reference evidence="4" key="1">
    <citation type="submission" date="2014-09" db="EMBL/GenBank/DDBJ databases">
        <title>Genome sequence of the luminous mushroom Mycena chlorophos for searching fungal bioluminescence genes.</title>
        <authorList>
            <person name="Tanaka Y."/>
            <person name="Kasuga D."/>
            <person name="Oba Y."/>
            <person name="Hase S."/>
            <person name="Sato K."/>
            <person name="Oba Y."/>
            <person name="Sakakibara Y."/>
        </authorList>
    </citation>
    <scope>NUCLEOTIDE SEQUENCE</scope>
</reference>
<evidence type="ECO:0000256" key="2">
    <source>
        <dbReference type="ARBA" id="ARBA00023002"/>
    </source>
</evidence>
<dbReference type="PANTHER" id="PTHR24320">
    <property type="entry name" value="RETINOL DEHYDROGENASE"/>
    <property type="match status" value="1"/>
</dbReference>
<keyword evidence="5" id="KW-1185">Reference proteome</keyword>
<keyword evidence="2" id="KW-0560">Oxidoreductase</keyword>
<gene>
    <name evidence="4" type="ORF">MCHLO_06895</name>
</gene>
<dbReference type="InterPro" id="IPR002347">
    <property type="entry name" value="SDR_fam"/>
</dbReference>
<evidence type="ECO:0000256" key="1">
    <source>
        <dbReference type="ARBA" id="ARBA00006484"/>
    </source>
</evidence>
<sequence length="469" mass="50377">MSTSLPTFTFESTADEVATALADNIKGKNVLITGTSLNGIGFEAARVIANRILYYTSDSPTPNMSTLPTFTFESTADEVAIALADNIKGKNVLITGTSLNGIGFEAARVIAKYANLVIITGYNDQRQVPFLTLQVFLPLKALASLKLSEAAIKQETPSANIRRLTLDLSSLAAVRKAAAEVNTYPEPHIDVLIHNAAAAVGPFKLTADGFESQMATSFIGPFLLTKLIAPKLLSASAKSGSTPRVVYLSSMAHVFGPGVTVTLDLLKKPDAGRYNAVTAYAEAKAAAILTAAEISRRSKGKILGFSLHPGVIHTNINQAPDAIPVMQSVGILTPRGVRSEDRAHRRLHVKATRVTRRVALSPTHLRRLPNAVYSKLKHGKLPATARRRRRASTPHSEHEDFNWKTIEQGAATTITAAFDPRIESAPGAYLDDSNVATDKVVAQTSSLDPVAASELWITTEELVGEKFEF</sequence>
<protein>
    <submittedName>
        <fullName evidence="4">Short-chain dehydrogenase/reductase family protein</fullName>
    </submittedName>
</protein>
<accession>A0ABQ0LEX1</accession>
<feature type="compositionally biased region" description="Basic residues" evidence="3">
    <location>
        <begin position="380"/>
        <end position="392"/>
    </location>
</feature>
<evidence type="ECO:0000313" key="5">
    <source>
        <dbReference type="Proteomes" id="UP000815677"/>
    </source>
</evidence>
<organism evidence="4 5">
    <name type="scientific">Mycena chlorophos</name>
    <name type="common">Agaric fungus</name>
    <name type="synonym">Agaricus chlorophos</name>
    <dbReference type="NCBI Taxonomy" id="658473"/>
    <lineage>
        <taxon>Eukaryota</taxon>
        <taxon>Fungi</taxon>
        <taxon>Dikarya</taxon>
        <taxon>Basidiomycota</taxon>
        <taxon>Agaricomycotina</taxon>
        <taxon>Agaricomycetes</taxon>
        <taxon>Agaricomycetidae</taxon>
        <taxon>Agaricales</taxon>
        <taxon>Marasmiineae</taxon>
        <taxon>Mycenaceae</taxon>
        <taxon>Mycena</taxon>
    </lineage>
</organism>
<dbReference type="Pfam" id="PF00106">
    <property type="entry name" value="adh_short"/>
    <property type="match status" value="1"/>
</dbReference>